<protein>
    <submittedName>
        <fullName evidence="2">Uncharacterized protein</fullName>
    </submittedName>
</protein>
<evidence type="ECO:0000313" key="3">
    <source>
        <dbReference type="Proteomes" id="UP000007319"/>
    </source>
</evidence>
<accession>A0A9P1JVG2</accession>
<name>A0A9P1JVG2_9PROT</name>
<organism evidence="2 3">
    <name type="scientific">Azospirillum baldaniorum</name>
    <dbReference type="NCBI Taxonomy" id="1064539"/>
    <lineage>
        <taxon>Bacteria</taxon>
        <taxon>Pseudomonadati</taxon>
        <taxon>Pseudomonadota</taxon>
        <taxon>Alphaproteobacteria</taxon>
        <taxon>Rhodospirillales</taxon>
        <taxon>Azospirillaceae</taxon>
        <taxon>Azospirillum</taxon>
    </lineage>
</organism>
<dbReference type="KEGG" id="abs:AZOBR_p1110015"/>
<dbReference type="AlphaFoldDB" id="A0A9P1JVG2"/>
<keyword evidence="2" id="KW-0614">Plasmid</keyword>
<evidence type="ECO:0000313" key="2">
    <source>
        <dbReference type="EMBL" id="CCD00551.1"/>
    </source>
</evidence>
<feature type="compositionally biased region" description="Basic residues" evidence="1">
    <location>
        <begin position="53"/>
        <end position="63"/>
    </location>
</feature>
<sequence>MGHRVVRMKAPDRRSLSLLARPPREHSQAKGPAPARQGGRALRRTALRPWQPHNRRDRIRARGRPTPAAERGTGW</sequence>
<geneLocation type="plasmid" evidence="2 3">
    <name>AZOBR_p1</name>
</geneLocation>
<proteinExistence type="predicted"/>
<gene>
    <name evidence="2" type="ORF">AZOBR_p1110015</name>
</gene>
<dbReference type="EMBL" id="HE577328">
    <property type="protein sequence ID" value="CCD00551.1"/>
    <property type="molecule type" value="Genomic_DNA"/>
</dbReference>
<keyword evidence="3" id="KW-1185">Reference proteome</keyword>
<reference evidence="2 3" key="1">
    <citation type="journal article" date="2011" name="PLoS Genet.">
        <title>Azospirillum genomes reveal transition of bacteria from aquatic to terrestrial environments.</title>
        <authorList>
            <person name="Wisniewski-Dye F."/>
            <person name="Borziak K."/>
            <person name="Khalsa-Moyers G."/>
            <person name="Alexandre G."/>
            <person name="Sukharnikov L.O."/>
            <person name="Wuichet K."/>
            <person name="Hurst G.B."/>
            <person name="McDonald W.H."/>
            <person name="Robertson J.S."/>
            <person name="Barbe V."/>
            <person name="Calteau A."/>
            <person name="Rouy Z."/>
            <person name="Mangenot S."/>
            <person name="Prigent-Combaret C."/>
            <person name="Normand P."/>
            <person name="Boyer M."/>
            <person name="Siguier P."/>
            <person name="Dessaux Y."/>
            <person name="Elmerich C."/>
            <person name="Condemine G."/>
            <person name="Krishnen G."/>
            <person name="Kennedy I."/>
            <person name="Paterson A.H."/>
            <person name="Gonzalez V."/>
            <person name="Mavingui P."/>
            <person name="Zhulin I.B."/>
        </authorList>
    </citation>
    <scope>NUCLEOTIDE SEQUENCE [LARGE SCALE GENOMIC DNA]</scope>
    <source>
        <strain evidence="2 3">Sp245</strain>
    </source>
</reference>
<dbReference type="Proteomes" id="UP000007319">
    <property type="component" value="Plasmid AZOBR_p1"/>
</dbReference>
<feature type="region of interest" description="Disordered" evidence="1">
    <location>
        <begin position="1"/>
        <end position="75"/>
    </location>
</feature>
<evidence type="ECO:0000256" key="1">
    <source>
        <dbReference type="SAM" id="MobiDB-lite"/>
    </source>
</evidence>